<dbReference type="Gene3D" id="2.40.70.10">
    <property type="entry name" value="Acid Proteases"/>
    <property type="match status" value="2"/>
</dbReference>
<dbReference type="PANTHER" id="PTHR12917">
    <property type="entry name" value="ASPARTYL PROTEASE DDI-RELATED"/>
    <property type="match status" value="1"/>
</dbReference>
<accession>A0A560H8S7</accession>
<evidence type="ECO:0000256" key="3">
    <source>
        <dbReference type="ARBA" id="ARBA00022750"/>
    </source>
</evidence>
<evidence type="ECO:0000256" key="4">
    <source>
        <dbReference type="ARBA" id="ARBA00022801"/>
    </source>
</evidence>
<evidence type="ECO:0000256" key="6">
    <source>
        <dbReference type="SAM" id="SignalP"/>
    </source>
</evidence>
<feature type="chain" id="PRO_5021982576" evidence="6">
    <location>
        <begin position="21"/>
        <end position="348"/>
    </location>
</feature>
<evidence type="ECO:0000256" key="2">
    <source>
        <dbReference type="ARBA" id="ARBA00022670"/>
    </source>
</evidence>
<dbReference type="Proteomes" id="UP000315751">
    <property type="component" value="Unassembled WGS sequence"/>
</dbReference>
<feature type="region of interest" description="Disordered" evidence="5">
    <location>
        <begin position="322"/>
        <end position="348"/>
    </location>
</feature>
<dbReference type="EMBL" id="VITR01000006">
    <property type="protein sequence ID" value="TWB42733.1"/>
    <property type="molecule type" value="Genomic_DNA"/>
</dbReference>
<keyword evidence="3" id="KW-0064">Aspartyl protease</keyword>
<gene>
    <name evidence="7" type="ORF">FBZ90_106335</name>
</gene>
<dbReference type="SUPFAM" id="SSF50630">
    <property type="entry name" value="Acid proteases"/>
    <property type="match status" value="2"/>
</dbReference>
<keyword evidence="6" id="KW-0732">Signal</keyword>
<dbReference type="Pfam" id="PF13650">
    <property type="entry name" value="Asp_protease_2"/>
    <property type="match status" value="2"/>
</dbReference>
<proteinExistence type="inferred from homology"/>
<feature type="compositionally biased region" description="Low complexity" evidence="5">
    <location>
        <begin position="327"/>
        <end position="348"/>
    </location>
</feature>
<evidence type="ECO:0000256" key="5">
    <source>
        <dbReference type="SAM" id="MobiDB-lite"/>
    </source>
</evidence>
<comment type="similarity">
    <text evidence="1">Belongs to the DDI1 family.</text>
</comment>
<comment type="caution">
    <text evidence="7">The sequence shown here is derived from an EMBL/GenBank/DDBJ whole genome shotgun (WGS) entry which is preliminary data.</text>
</comment>
<dbReference type="CDD" id="cd05483">
    <property type="entry name" value="retropepsin_like_bacteria"/>
    <property type="match status" value="2"/>
</dbReference>
<keyword evidence="2 7" id="KW-0645">Protease</keyword>
<feature type="signal peptide" evidence="6">
    <location>
        <begin position="1"/>
        <end position="20"/>
    </location>
</feature>
<dbReference type="GO" id="GO:0006508">
    <property type="term" value="P:proteolysis"/>
    <property type="evidence" value="ECO:0007669"/>
    <property type="project" value="UniProtKB-KW"/>
</dbReference>
<evidence type="ECO:0000256" key="1">
    <source>
        <dbReference type="ARBA" id="ARBA00009136"/>
    </source>
</evidence>
<protein>
    <submittedName>
        <fullName evidence="7">Aspartyl protease</fullName>
    </submittedName>
</protein>
<dbReference type="PANTHER" id="PTHR12917:SF1">
    <property type="entry name" value="AT13091P"/>
    <property type="match status" value="1"/>
</dbReference>
<dbReference type="RefSeq" id="WP_186455777.1">
    <property type="nucleotide sequence ID" value="NZ_VITR01000006.1"/>
</dbReference>
<organism evidence="7 8">
    <name type="scientific">Nitrospirillum amazonense</name>
    <dbReference type="NCBI Taxonomy" id="28077"/>
    <lineage>
        <taxon>Bacteria</taxon>
        <taxon>Pseudomonadati</taxon>
        <taxon>Pseudomonadota</taxon>
        <taxon>Alphaproteobacteria</taxon>
        <taxon>Rhodospirillales</taxon>
        <taxon>Azospirillaceae</taxon>
        <taxon>Nitrospirillum</taxon>
    </lineage>
</organism>
<evidence type="ECO:0000313" key="8">
    <source>
        <dbReference type="Proteomes" id="UP000315751"/>
    </source>
</evidence>
<keyword evidence="4" id="KW-0378">Hydrolase</keyword>
<dbReference type="GO" id="GO:0004190">
    <property type="term" value="F:aspartic-type endopeptidase activity"/>
    <property type="evidence" value="ECO:0007669"/>
    <property type="project" value="UniProtKB-KW"/>
</dbReference>
<name>A0A560H8S7_9PROT</name>
<dbReference type="InterPro" id="IPR021109">
    <property type="entry name" value="Peptidase_aspartic_dom_sf"/>
</dbReference>
<evidence type="ECO:0000313" key="7">
    <source>
        <dbReference type="EMBL" id="TWB42733.1"/>
    </source>
</evidence>
<reference evidence="7 8" key="1">
    <citation type="submission" date="2019-06" db="EMBL/GenBank/DDBJ databases">
        <title>Genomic Encyclopedia of Type Strains, Phase IV (KMG-V): Genome sequencing to study the core and pangenomes of soil and plant-associated prokaryotes.</title>
        <authorList>
            <person name="Whitman W."/>
        </authorList>
    </citation>
    <scope>NUCLEOTIDE SEQUENCE [LARGE SCALE GENOMIC DNA]</scope>
    <source>
        <strain evidence="7 8">BR 11622</strain>
    </source>
</reference>
<dbReference type="AlphaFoldDB" id="A0A560H8S7"/>
<sequence>MRARVAGAIVGVLLAMPAAAAESSKCQLLSVGTLDLVMDGNAPLVPVEVNAQKVYLLMDTGAAMGMLTTPAAARLNLTHHWLPNLYVDGVGGRVSVDVARIKDFSLGLWTTHNLDFPVAGNHDIGPPNVVGLLGESFLSRFDLDLDIAHSRVKLFKPQDCDDVVLAYWGGAYNEADIGRSSQTNPKIWLTVKVNGTELRAALDTGAYTSVMTERAAEKAGVTKDSPGVTRSGTSHGIGNDAVDDYIGVFDSFELGDEQIRHVRLRFGELFSHGGREIPEMLLGLDFLRAHRMFVAHSQRKVYFTYVGGPIFQVTGPRLRRVAPQPEPLADGAPTAAPPATVTDTGKHP</sequence>
<dbReference type="InterPro" id="IPR034122">
    <property type="entry name" value="Retropepsin-like_bacterial"/>
</dbReference>
<keyword evidence="8" id="KW-1185">Reference proteome</keyword>